<reference evidence="2" key="1">
    <citation type="submission" date="2023-10" db="EMBL/GenBank/DDBJ databases">
        <title>Genome assembly of Pristionchus species.</title>
        <authorList>
            <person name="Yoshida K."/>
            <person name="Sommer R.J."/>
        </authorList>
    </citation>
    <scope>NUCLEOTIDE SEQUENCE</scope>
    <source>
        <strain evidence="2">RS0144</strain>
    </source>
</reference>
<dbReference type="Proteomes" id="UP001432027">
    <property type="component" value="Unassembled WGS sequence"/>
</dbReference>
<accession>A0AAV5SIJ2</accession>
<feature type="non-terminal residue" evidence="2">
    <location>
        <position position="82"/>
    </location>
</feature>
<comment type="caution">
    <text evidence="2">The sequence shown here is derived from an EMBL/GenBank/DDBJ whole genome shotgun (WGS) entry which is preliminary data.</text>
</comment>
<dbReference type="EMBL" id="BTSX01000002">
    <property type="protein sequence ID" value="GMS82270.1"/>
    <property type="molecule type" value="Genomic_DNA"/>
</dbReference>
<proteinExistence type="predicted"/>
<evidence type="ECO:0000256" key="1">
    <source>
        <dbReference type="SAM" id="MobiDB-lite"/>
    </source>
</evidence>
<sequence length="82" mass="9548">SPLLPSRRMGESSRRSRKRHSRRKERRSKPASPTTPPRRKREEESASSPPSYSVEENSQGEWVNSRLNVKWPEPVDNYSVSK</sequence>
<gene>
    <name evidence="2" type="ORF">PENTCL1PPCAC_4445</name>
</gene>
<feature type="compositionally biased region" description="Low complexity" evidence="1">
    <location>
        <begin position="46"/>
        <end position="56"/>
    </location>
</feature>
<feature type="compositionally biased region" description="Basic residues" evidence="1">
    <location>
        <begin position="15"/>
        <end position="29"/>
    </location>
</feature>
<feature type="non-terminal residue" evidence="2">
    <location>
        <position position="1"/>
    </location>
</feature>
<organism evidence="2 3">
    <name type="scientific">Pristionchus entomophagus</name>
    <dbReference type="NCBI Taxonomy" id="358040"/>
    <lineage>
        <taxon>Eukaryota</taxon>
        <taxon>Metazoa</taxon>
        <taxon>Ecdysozoa</taxon>
        <taxon>Nematoda</taxon>
        <taxon>Chromadorea</taxon>
        <taxon>Rhabditida</taxon>
        <taxon>Rhabditina</taxon>
        <taxon>Diplogasteromorpha</taxon>
        <taxon>Diplogasteroidea</taxon>
        <taxon>Neodiplogasteridae</taxon>
        <taxon>Pristionchus</taxon>
    </lineage>
</organism>
<feature type="compositionally biased region" description="Polar residues" evidence="1">
    <location>
        <begin position="57"/>
        <end position="67"/>
    </location>
</feature>
<feature type="region of interest" description="Disordered" evidence="1">
    <location>
        <begin position="1"/>
        <end position="82"/>
    </location>
</feature>
<evidence type="ECO:0000313" key="3">
    <source>
        <dbReference type="Proteomes" id="UP001432027"/>
    </source>
</evidence>
<protein>
    <submittedName>
        <fullName evidence="2">Uncharacterized protein</fullName>
    </submittedName>
</protein>
<name>A0AAV5SIJ2_9BILA</name>
<dbReference type="AlphaFoldDB" id="A0AAV5SIJ2"/>
<evidence type="ECO:0000313" key="2">
    <source>
        <dbReference type="EMBL" id="GMS82270.1"/>
    </source>
</evidence>
<keyword evidence="3" id="KW-1185">Reference proteome</keyword>